<gene>
    <name evidence="1" type="ORF">SAMN02745910_03060</name>
</gene>
<accession>A0A1I6AVW3</accession>
<keyword evidence="2" id="KW-1185">Reference proteome</keyword>
<name>A0A1I6AVW3_9BACI</name>
<dbReference type="GeneID" id="93713885"/>
<evidence type="ECO:0000313" key="2">
    <source>
        <dbReference type="Proteomes" id="UP000182762"/>
    </source>
</evidence>
<reference evidence="1 2" key="1">
    <citation type="submission" date="2016-10" db="EMBL/GenBank/DDBJ databases">
        <authorList>
            <person name="Varghese N."/>
            <person name="Submissions S."/>
        </authorList>
    </citation>
    <scope>NUCLEOTIDE SEQUENCE [LARGE SCALE GENOMIC DNA]</scope>
    <source>
        <strain evidence="1 2">DSM 13796</strain>
    </source>
</reference>
<organism evidence="1 2">
    <name type="scientific">Priestia endophytica DSM 13796</name>
    <dbReference type="NCBI Taxonomy" id="1121089"/>
    <lineage>
        <taxon>Bacteria</taxon>
        <taxon>Bacillati</taxon>
        <taxon>Bacillota</taxon>
        <taxon>Bacilli</taxon>
        <taxon>Bacillales</taxon>
        <taxon>Bacillaceae</taxon>
        <taxon>Priestia</taxon>
    </lineage>
</organism>
<dbReference type="RefSeq" id="WP_161939288.1">
    <property type="nucleotide sequence ID" value="NZ_FOXX01000007.1"/>
</dbReference>
<protein>
    <submittedName>
        <fullName evidence="1">Uncharacterized protein</fullName>
    </submittedName>
</protein>
<proteinExistence type="predicted"/>
<comment type="caution">
    <text evidence="1">The sequence shown here is derived from an EMBL/GenBank/DDBJ whole genome shotgun (WGS) entry which is preliminary data.</text>
</comment>
<sequence>MDKKYEGYPVAELSEEQLQKIQQLEQEIASSLNEHIVLIAYEEKI</sequence>
<dbReference type="EMBL" id="FOXX01000007">
    <property type="protein sequence ID" value="SFQ72806.1"/>
    <property type="molecule type" value="Genomic_DNA"/>
</dbReference>
<evidence type="ECO:0000313" key="1">
    <source>
        <dbReference type="EMBL" id="SFQ72806.1"/>
    </source>
</evidence>
<dbReference type="Proteomes" id="UP000182762">
    <property type="component" value="Unassembled WGS sequence"/>
</dbReference>